<evidence type="ECO:0000256" key="3">
    <source>
        <dbReference type="ARBA" id="ARBA00011534"/>
    </source>
</evidence>
<dbReference type="GeneID" id="81389837"/>
<evidence type="ECO:0000256" key="13">
    <source>
        <dbReference type="ARBA" id="ARBA00030980"/>
    </source>
</evidence>
<keyword evidence="21" id="KW-1185">Reference proteome</keyword>
<keyword evidence="8" id="KW-0808">Transferase</keyword>
<dbReference type="AlphaFoldDB" id="A0A9W9G905"/>
<dbReference type="InterPro" id="IPR011009">
    <property type="entry name" value="Kinase-like_dom_sf"/>
</dbReference>
<evidence type="ECO:0000256" key="5">
    <source>
        <dbReference type="ARBA" id="ARBA00013948"/>
    </source>
</evidence>
<evidence type="ECO:0000256" key="14">
    <source>
        <dbReference type="ARBA" id="ARBA00033194"/>
    </source>
</evidence>
<keyword evidence="12" id="KW-0779">Telomere</keyword>
<dbReference type="GO" id="GO:0043484">
    <property type="term" value="P:regulation of RNA splicing"/>
    <property type="evidence" value="ECO:0007669"/>
    <property type="project" value="TreeGrafter"/>
</dbReference>
<dbReference type="GO" id="GO:0000781">
    <property type="term" value="C:chromosome, telomeric region"/>
    <property type="evidence" value="ECO:0007669"/>
    <property type="project" value="UniProtKB-SubCell"/>
</dbReference>
<comment type="catalytic activity">
    <reaction evidence="16">
        <text>L-seryl-[protein] + ATP = O-phospho-L-seryl-[protein] + ADP + H(+)</text>
        <dbReference type="Rhea" id="RHEA:17989"/>
        <dbReference type="Rhea" id="RHEA-COMP:9863"/>
        <dbReference type="Rhea" id="RHEA-COMP:11604"/>
        <dbReference type="ChEBI" id="CHEBI:15378"/>
        <dbReference type="ChEBI" id="CHEBI:29999"/>
        <dbReference type="ChEBI" id="CHEBI:30616"/>
        <dbReference type="ChEBI" id="CHEBI:83421"/>
        <dbReference type="ChEBI" id="CHEBI:456216"/>
        <dbReference type="EC" id="2.7.11.1"/>
    </reaction>
</comment>
<comment type="subcellular location">
    <subcellularLocation>
        <location evidence="2">Chromosome</location>
        <location evidence="2">Telomere</location>
    </subcellularLocation>
</comment>
<keyword evidence="7" id="KW-0723">Serine/threonine-protein kinase</keyword>
<dbReference type="OrthoDB" id="5979581at2759"/>
<feature type="binding site" evidence="17">
    <location>
        <position position="112"/>
    </location>
    <ligand>
        <name>ATP</name>
        <dbReference type="ChEBI" id="CHEBI:30616"/>
    </ligand>
</feature>
<dbReference type="EMBL" id="JAPMSZ010000001">
    <property type="protein sequence ID" value="KAJ5114326.1"/>
    <property type="molecule type" value="Genomic_DNA"/>
</dbReference>
<evidence type="ECO:0000256" key="16">
    <source>
        <dbReference type="ARBA" id="ARBA00048679"/>
    </source>
</evidence>
<name>A0A9W9G905_9EURO</name>
<accession>A0A9W9G905</accession>
<organism evidence="20 21">
    <name type="scientific">Penicillium alfredii</name>
    <dbReference type="NCBI Taxonomy" id="1506179"/>
    <lineage>
        <taxon>Eukaryota</taxon>
        <taxon>Fungi</taxon>
        <taxon>Dikarya</taxon>
        <taxon>Ascomycota</taxon>
        <taxon>Pezizomycotina</taxon>
        <taxon>Eurotiomycetes</taxon>
        <taxon>Eurotiomycetidae</taxon>
        <taxon>Eurotiales</taxon>
        <taxon>Aspergillaceae</taxon>
        <taxon>Penicillium</taxon>
    </lineage>
</organism>
<dbReference type="PROSITE" id="PS50011">
    <property type="entry name" value="PROTEIN_KINASE_DOM"/>
    <property type="match status" value="1"/>
</dbReference>
<evidence type="ECO:0000256" key="12">
    <source>
        <dbReference type="ARBA" id="ARBA00022895"/>
    </source>
</evidence>
<dbReference type="GO" id="GO:0005524">
    <property type="term" value="F:ATP binding"/>
    <property type="evidence" value="ECO:0007669"/>
    <property type="project" value="UniProtKB-UniRule"/>
</dbReference>
<evidence type="ECO:0000256" key="9">
    <source>
        <dbReference type="ARBA" id="ARBA00022741"/>
    </source>
</evidence>
<dbReference type="PANTHER" id="PTHR45646">
    <property type="entry name" value="SERINE/THREONINE-PROTEIN KINASE DOA-RELATED"/>
    <property type="match status" value="1"/>
</dbReference>
<comment type="caution">
    <text evidence="20">The sequence shown here is derived from an EMBL/GenBank/DDBJ whole genome shotgun (WGS) entry which is preliminary data.</text>
</comment>
<comment type="subunit">
    <text evidence="3">Component of the EKC/KEOPS complex composed of at least BUD32, CGI121, GON7, KAE1 and PCC1; the whole complex dimerizes.</text>
</comment>
<dbReference type="RefSeq" id="XP_056515519.1">
    <property type="nucleotide sequence ID" value="XM_056650669.1"/>
</dbReference>
<dbReference type="PROSITE" id="PS00109">
    <property type="entry name" value="PROTEIN_KINASE_TYR"/>
    <property type="match status" value="1"/>
</dbReference>
<dbReference type="SUPFAM" id="SSF56112">
    <property type="entry name" value="Protein kinase-like (PK-like)"/>
    <property type="match status" value="1"/>
</dbReference>
<dbReference type="PANTHER" id="PTHR45646:SF11">
    <property type="entry name" value="SERINE_THREONINE-PROTEIN KINASE DOA"/>
    <property type="match status" value="1"/>
</dbReference>
<keyword evidence="9 17" id="KW-0547">Nucleotide-binding</keyword>
<evidence type="ECO:0000256" key="17">
    <source>
        <dbReference type="PROSITE-ProRule" id="PRU10141"/>
    </source>
</evidence>
<dbReference type="InterPro" id="IPR017441">
    <property type="entry name" value="Protein_kinase_ATP_BS"/>
</dbReference>
<protein>
    <recommendedName>
        <fullName evidence="6">EKC/KEOPS complex subunit BUD32</fullName>
        <ecNumber evidence="4">2.7.11.1</ecNumber>
    </recommendedName>
    <alternativeName>
        <fullName evidence="13 14">Atypical Serine/threonine protein kinase BUD32</fullName>
    </alternativeName>
    <alternativeName>
        <fullName evidence="5">EKC/KEOPS complex subunit bud32</fullName>
    </alternativeName>
</protein>
<proteinExistence type="predicted"/>
<evidence type="ECO:0000256" key="2">
    <source>
        <dbReference type="ARBA" id="ARBA00004574"/>
    </source>
</evidence>
<feature type="domain" description="Protein kinase" evidence="19">
    <location>
        <begin position="83"/>
        <end position="450"/>
    </location>
</feature>
<evidence type="ECO:0000256" key="11">
    <source>
        <dbReference type="ARBA" id="ARBA00022840"/>
    </source>
</evidence>
<keyword evidence="11 17" id="KW-0067">ATP-binding</keyword>
<evidence type="ECO:0000256" key="7">
    <source>
        <dbReference type="ARBA" id="ARBA00022527"/>
    </source>
</evidence>
<evidence type="ECO:0000256" key="1">
    <source>
        <dbReference type="ARBA" id="ARBA00003747"/>
    </source>
</evidence>
<evidence type="ECO:0000256" key="15">
    <source>
        <dbReference type="ARBA" id="ARBA00047899"/>
    </source>
</evidence>
<dbReference type="InterPro" id="IPR008266">
    <property type="entry name" value="Tyr_kinase_AS"/>
</dbReference>
<dbReference type="InterPro" id="IPR051175">
    <property type="entry name" value="CLK_kinases"/>
</dbReference>
<comment type="function">
    <text evidence="1">Component of the EKC/KEOPS complex that is required for the formation of a threonylcarbamoyl group on adenosine at position 37 (t(6)A37) in tRNAs that read codons beginning with adenine. The complex is probably involved in the transfer of the threonylcarbamoyl moiety of threonylcarbamoyl-AMP (TC-AMP) to the N6 group of A37. BUD32 has ATPase activity in the context of the EKC/KEOPS complex and likely plays a supporting role to the catalytic subunit KAE1. The EKC/KEOPS complex also promotes both telomere uncapping and telomere elongation. The complex is required for efficient recruitment of transcriptional coactivators.</text>
</comment>
<evidence type="ECO:0000313" key="20">
    <source>
        <dbReference type="EMBL" id="KAJ5114326.1"/>
    </source>
</evidence>
<keyword evidence="12" id="KW-0158">Chromosome</keyword>
<dbReference type="InterPro" id="IPR000719">
    <property type="entry name" value="Prot_kinase_dom"/>
</dbReference>
<reference evidence="20" key="2">
    <citation type="journal article" date="2023" name="IMA Fungus">
        <title>Comparative genomic study of the Penicillium genus elucidates a diverse pangenome and 15 lateral gene transfer events.</title>
        <authorList>
            <person name="Petersen C."/>
            <person name="Sorensen T."/>
            <person name="Nielsen M.R."/>
            <person name="Sondergaard T.E."/>
            <person name="Sorensen J.L."/>
            <person name="Fitzpatrick D.A."/>
            <person name="Frisvad J.C."/>
            <person name="Nielsen K.L."/>
        </authorList>
    </citation>
    <scope>NUCLEOTIDE SEQUENCE</scope>
    <source>
        <strain evidence="20">IBT 34128</strain>
    </source>
</reference>
<dbReference type="Gene3D" id="1.10.510.10">
    <property type="entry name" value="Transferase(Phosphotransferase) domain 1"/>
    <property type="match status" value="1"/>
</dbReference>
<dbReference type="Proteomes" id="UP001141434">
    <property type="component" value="Unassembled WGS sequence"/>
</dbReference>
<dbReference type="Pfam" id="PF00069">
    <property type="entry name" value="Pkinase"/>
    <property type="match status" value="2"/>
</dbReference>
<feature type="region of interest" description="Disordered" evidence="18">
    <location>
        <begin position="235"/>
        <end position="254"/>
    </location>
</feature>
<reference evidence="20" key="1">
    <citation type="submission" date="2022-11" db="EMBL/GenBank/DDBJ databases">
        <authorList>
            <person name="Petersen C."/>
        </authorList>
    </citation>
    <scope>NUCLEOTIDE SEQUENCE</scope>
    <source>
        <strain evidence="20">IBT 34128</strain>
    </source>
</reference>
<dbReference type="PROSITE" id="PS00107">
    <property type="entry name" value="PROTEIN_KINASE_ATP"/>
    <property type="match status" value="1"/>
</dbReference>
<evidence type="ECO:0000256" key="6">
    <source>
        <dbReference type="ARBA" id="ARBA00019973"/>
    </source>
</evidence>
<evidence type="ECO:0000256" key="18">
    <source>
        <dbReference type="SAM" id="MobiDB-lite"/>
    </source>
</evidence>
<dbReference type="Gene3D" id="3.30.200.20">
    <property type="entry name" value="Phosphorylase Kinase, domain 1"/>
    <property type="match status" value="1"/>
</dbReference>
<dbReference type="GO" id="GO:0005634">
    <property type="term" value="C:nucleus"/>
    <property type="evidence" value="ECO:0007669"/>
    <property type="project" value="TreeGrafter"/>
</dbReference>
<keyword evidence="10" id="KW-0418">Kinase</keyword>
<evidence type="ECO:0000256" key="8">
    <source>
        <dbReference type="ARBA" id="ARBA00022679"/>
    </source>
</evidence>
<evidence type="ECO:0000256" key="10">
    <source>
        <dbReference type="ARBA" id="ARBA00022777"/>
    </source>
</evidence>
<gene>
    <name evidence="20" type="ORF">NUU61_000085</name>
</gene>
<comment type="catalytic activity">
    <reaction evidence="15">
        <text>L-threonyl-[protein] + ATP = O-phospho-L-threonyl-[protein] + ADP + H(+)</text>
        <dbReference type="Rhea" id="RHEA:46608"/>
        <dbReference type="Rhea" id="RHEA-COMP:11060"/>
        <dbReference type="Rhea" id="RHEA-COMP:11605"/>
        <dbReference type="ChEBI" id="CHEBI:15378"/>
        <dbReference type="ChEBI" id="CHEBI:30013"/>
        <dbReference type="ChEBI" id="CHEBI:30616"/>
        <dbReference type="ChEBI" id="CHEBI:61977"/>
        <dbReference type="ChEBI" id="CHEBI:456216"/>
        <dbReference type="EC" id="2.7.11.1"/>
    </reaction>
</comment>
<evidence type="ECO:0000256" key="4">
    <source>
        <dbReference type="ARBA" id="ARBA00012513"/>
    </source>
</evidence>
<dbReference type="EC" id="2.7.11.1" evidence="4"/>
<sequence>MSSRSQPLPPEFSHANTGRDIVIDEIVNDASFEYDGDIDHAPATSHGTYLDGINESLESLEEYQDGGYHPIHLGDILGPSGRYRVIHKLGHGGFGTVWLCRDTQDPGYVAVKVMTGDVTRESLQDLTLTRLDRSVPGAEYIAIPLDSFFIAGPNGTHQCIVLPVLGPCVSLRLWLRLKKDPAPVLRGMAYQAALAMNFLHKHGLCHGDFRPSNILVKLDNLNQLPEDELLSLLGQPEKTHVRSESGEDLPASSPRYLTIPADTTPLGDEYLTDQICVIDFGESFSVSSPPADLGIPENYLPPEVLLDQENAIGPACDLWALGCTLFEIREQLPLFYMIFDKDELLAEMVRFFGKLPQVWWDRWEAREDFFDDQGVWLRDGENEEEWSLEVALSKPMEIVRPGADCNGAAPTALITSKPEQRLMADLLYRLFRYEAKKRPSIEEVLAHEWFKI</sequence>
<evidence type="ECO:0000259" key="19">
    <source>
        <dbReference type="PROSITE" id="PS50011"/>
    </source>
</evidence>
<dbReference type="GO" id="GO:0004674">
    <property type="term" value="F:protein serine/threonine kinase activity"/>
    <property type="evidence" value="ECO:0007669"/>
    <property type="project" value="UniProtKB-KW"/>
</dbReference>
<evidence type="ECO:0000313" key="21">
    <source>
        <dbReference type="Proteomes" id="UP001141434"/>
    </source>
</evidence>